<evidence type="ECO:0000313" key="1">
    <source>
        <dbReference type="EMBL" id="CAD7091206.1"/>
    </source>
</evidence>
<dbReference type="EMBL" id="LR899013">
    <property type="protein sequence ID" value="CAD7091206.1"/>
    <property type="molecule type" value="Genomic_DNA"/>
</dbReference>
<accession>A0A7R8Z058</accession>
<name>A0A7R8Z058_HERIL</name>
<protein>
    <submittedName>
        <fullName evidence="1">Uncharacterized protein</fullName>
    </submittedName>
</protein>
<sequence length="291" mass="33550">MFRIQKLLLCEYKDFEETVLIESPFAQVTEFGIGIKQVQIALTSTKLIIGNDTFDKSKTNDLTNVLFDNQDPEVETMELNSMFPLEFLYIKVFRRGTRQIMKVSVGTAKILWFEFGGHLLKNMYWNIWRERISALRAQQPRFQPFDSPTKTTPITSSTTTLESIPEPQLVQAEVHRENSDIKLNGELNISPSKRFNTLGSYKIFPKRSAVNMVTSQHGQFDRNSAMDLQKYNQEMVLREVAEYFMETQSDIVIGQHTFGFDSCGGNCRNFLFRSASVANLMNAWDTNYHGF</sequence>
<dbReference type="InParanoid" id="A0A7R8Z058"/>
<dbReference type="AlphaFoldDB" id="A0A7R8Z058"/>
<gene>
    <name evidence="1" type="ORF">HERILL_LOCUS13632</name>
</gene>
<proteinExistence type="predicted"/>
<keyword evidence="2" id="KW-1185">Reference proteome</keyword>
<dbReference type="Proteomes" id="UP000594454">
    <property type="component" value="Chromosome 5"/>
</dbReference>
<dbReference type="OrthoDB" id="6021951at2759"/>
<reference evidence="1 2" key="1">
    <citation type="submission" date="2020-11" db="EMBL/GenBank/DDBJ databases">
        <authorList>
            <person name="Wallbank WR R."/>
            <person name="Pardo Diaz C."/>
            <person name="Kozak K."/>
            <person name="Martin S."/>
            <person name="Jiggins C."/>
            <person name="Moest M."/>
            <person name="Warren A I."/>
            <person name="Generalovic N T."/>
            <person name="Byers J.R.P. K."/>
            <person name="Montejo-Kovacevich G."/>
            <person name="Yen C E."/>
        </authorList>
    </citation>
    <scope>NUCLEOTIDE SEQUENCE [LARGE SCALE GENOMIC DNA]</scope>
</reference>
<organism evidence="1 2">
    <name type="scientific">Hermetia illucens</name>
    <name type="common">Black soldier fly</name>
    <dbReference type="NCBI Taxonomy" id="343691"/>
    <lineage>
        <taxon>Eukaryota</taxon>
        <taxon>Metazoa</taxon>
        <taxon>Ecdysozoa</taxon>
        <taxon>Arthropoda</taxon>
        <taxon>Hexapoda</taxon>
        <taxon>Insecta</taxon>
        <taxon>Pterygota</taxon>
        <taxon>Neoptera</taxon>
        <taxon>Endopterygota</taxon>
        <taxon>Diptera</taxon>
        <taxon>Brachycera</taxon>
        <taxon>Stratiomyomorpha</taxon>
        <taxon>Stratiomyidae</taxon>
        <taxon>Hermetiinae</taxon>
        <taxon>Hermetia</taxon>
    </lineage>
</organism>
<evidence type="ECO:0000313" key="2">
    <source>
        <dbReference type="Proteomes" id="UP000594454"/>
    </source>
</evidence>